<gene>
    <name evidence="7" type="ORF">GSONMT00050086001</name>
</gene>
<accession>A0A060YCD7</accession>
<name>A0A060YCD7_ONCMY</name>
<keyword evidence="4" id="KW-0472">Membrane</keyword>
<comment type="similarity">
    <text evidence="3">Belongs to the DOCK family.</text>
</comment>
<organism evidence="7 8">
    <name type="scientific">Oncorhynchus mykiss</name>
    <name type="common">Rainbow trout</name>
    <name type="synonym">Salmo gairdneri</name>
    <dbReference type="NCBI Taxonomy" id="8022"/>
    <lineage>
        <taxon>Eukaryota</taxon>
        <taxon>Metazoa</taxon>
        <taxon>Chordata</taxon>
        <taxon>Craniata</taxon>
        <taxon>Vertebrata</taxon>
        <taxon>Euteleostomi</taxon>
        <taxon>Actinopterygii</taxon>
        <taxon>Neopterygii</taxon>
        <taxon>Teleostei</taxon>
        <taxon>Protacanthopterygii</taxon>
        <taxon>Salmoniformes</taxon>
        <taxon>Salmonidae</taxon>
        <taxon>Salmoninae</taxon>
        <taxon>Oncorhynchus</taxon>
    </lineage>
</organism>
<dbReference type="PANTHER" id="PTHR45653">
    <property type="entry name" value="DEDICATOR OF CYTOKINESIS"/>
    <property type="match status" value="1"/>
</dbReference>
<dbReference type="GO" id="GO:0005085">
    <property type="term" value="F:guanyl-nucleotide exchange factor activity"/>
    <property type="evidence" value="ECO:0007669"/>
    <property type="project" value="InterPro"/>
</dbReference>
<dbReference type="InterPro" id="IPR027007">
    <property type="entry name" value="C2_DOCK-type_domain"/>
</dbReference>
<dbReference type="Pfam" id="PF16172">
    <property type="entry name" value="DOCK_N"/>
    <property type="match status" value="1"/>
</dbReference>
<dbReference type="STRING" id="8022.A0A060YCD7"/>
<dbReference type="Proteomes" id="UP000193380">
    <property type="component" value="Unassembled WGS sequence"/>
</dbReference>
<dbReference type="InterPro" id="IPR032376">
    <property type="entry name" value="DOCK_N"/>
</dbReference>
<evidence type="ECO:0000313" key="7">
    <source>
        <dbReference type="EMBL" id="CDQ89386.1"/>
    </source>
</evidence>
<keyword evidence="5" id="KW-0732">Signal</keyword>
<comment type="subcellular location">
    <subcellularLocation>
        <location evidence="1">Cytoplasm</location>
    </subcellularLocation>
</comment>
<feature type="chain" id="PRO_5001591583" description="C2 DOCK-type domain-containing protein" evidence="5">
    <location>
        <begin position="22"/>
        <end position="255"/>
    </location>
</feature>
<proteinExistence type="inferred from homology"/>
<feature type="domain" description="C2 DOCK-type" evidence="6">
    <location>
        <begin position="62"/>
        <end position="255"/>
    </location>
</feature>
<keyword evidence="4" id="KW-1133">Transmembrane helix</keyword>
<keyword evidence="4" id="KW-0812">Transmembrane</keyword>
<sequence length="255" mass="28389">MRHFNSKHLCGLLLFPGLAVSLQLLHGDIEQLRREYMVLFTRGVSITKKLGFSDIIMPGEMRNDLYMTLEKGEFEKGGKSVARNVEITVYVLDIEGQVMKSYVAAGSGEPGGDEYHSFVLYHNNSPRWAEQIKLPIPVDMFRGAHVRFEFRHCSSKTLLQHYSGIMYCVWGGKRAVCVCVCAFVCFVVCASACVSVRVSACVRVCVWTPIYTTDIGNVVRGDSYLSKGTFNLGSTASVIMIVVCLLLTRCSFSPL</sequence>
<feature type="transmembrane region" description="Helical" evidence="4">
    <location>
        <begin position="230"/>
        <end position="248"/>
    </location>
</feature>
<feature type="signal peptide" evidence="5">
    <location>
        <begin position="1"/>
        <end position="21"/>
    </location>
</feature>
<dbReference type="Gene3D" id="2.60.40.150">
    <property type="entry name" value="C2 domain"/>
    <property type="match status" value="1"/>
</dbReference>
<dbReference type="AlphaFoldDB" id="A0A060YCD7"/>
<dbReference type="PANTHER" id="PTHR45653:SF7">
    <property type="entry name" value="DEDICATOR OF CYTOKINESIS PROTEIN 4"/>
    <property type="match status" value="1"/>
</dbReference>
<dbReference type="InterPro" id="IPR035892">
    <property type="entry name" value="C2_domain_sf"/>
</dbReference>
<keyword evidence="2" id="KW-0963">Cytoplasm</keyword>
<evidence type="ECO:0000256" key="3">
    <source>
        <dbReference type="PROSITE-ProRule" id="PRU00983"/>
    </source>
</evidence>
<dbReference type="GO" id="GO:0007264">
    <property type="term" value="P:small GTPase-mediated signal transduction"/>
    <property type="evidence" value="ECO:0007669"/>
    <property type="project" value="InterPro"/>
</dbReference>
<dbReference type="InterPro" id="IPR026791">
    <property type="entry name" value="DOCK"/>
</dbReference>
<reference evidence="7" key="1">
    <citation type="journal article" date="2014" name="Nat. Commun.">
        <title>The rainbow trout genome provides novel insights into evolution after whole-genome duplication in vertebrates.</title>
        <authorList>
            <person name="Berthelot C."/>
            <person name="Brunet F."/>
            <person name="Chalopin D."/>
            <person name="Juanchich A."/>
            <person name="Bernard M."/>
            <person name="Noel B."/>
            <person name="Bento P."/>
            <person name="Da Silva C."/>
            <person name="Labadie K."/>
            <person name="Alberti A."/>
            <person name="Aury J.M."/>
            <person name="Louis A."/>
            <person name="Dehais P."/>
            <person name="Bardou P."/>
            <person name="Montfort J."/>
            <person name="Klopp C."/>
            <person name="Cabau C."/>
            <person name="Gaspin C."/>
            <person name="Thorgaard G.H."/>
            <person name="Boussaha M."/>
            <person name="Quillet E."/>
            <person name="Guyomard R."/>
            <person name="Galiana D."/>
            <person name="Bobe J."/>
            <person name="Volff J.N."/>
            <person name="Genet C."/>
            <person name="Wincker P."/>
            <person name="Jaillon O."/>
            <person name="Roest Crollius H."/>
            <person name="Guiguen Y."/>
        </authorList>
    </citation>
    <scope>NUCLEOTIDE SEQUENCE [LARGE SCALE GENOMIC DNA]</scope>
</reference>
<evidence type="ECO:0000256" key="5">
    <source>
        <dbReference type="SAM" id="SignalP"/>
    </source>
</evidence>
<dbReference type="PaxDb" id="8022-A0A060YCD7"/>
<evidence type="ECO:0000256" key="1">
    <source>
        <dbReference type="ARBA" id="ARBA00004496"/>
    </source>
</evidence>
<evidence type="ECO:0000259" key="6">
    <source>
        <dbReference type="PROSITE" id="PS51650"/>
    </source>
</evidence>
<dbReference type="PROSITE" id="PS51650">
    <property type="entry name" value="C2_DOCK"/>
    <property type="match status" value="1"/>
</dbReference>
<dbReference type="GO" id="GO:0060326">
    <property type="term" value="P:cell chemotaxis"/>
    <property type="evidence" value="ECO:0007669"/>
    <property type="project" value="TreeGrafter"/>
</dbReference>
<protein>
    <recommendedName>
        <fullName evidence="6">C2 DOCK-type domain-containing protein</fullName>
    </recommendedName>
</protein>
<reference evidence="7" key="2">
    <citation type="submission" date="2014-03" db="EMBL/GenBank/DDBJ databases">
        <authorList>
            <person name="Genoscope - CEA"/>
        </authorList>
    </citation>
    <scope>NUCLEOTIDE SEQUENCE</scope>
</reference>
<evidence type="ECO:0000256" key="2">
    <source>
        <dbReference type="ARBA" id="ARBA00022490"/>
    </source>
</evidence>
<dbReference type="EMBL" id="FR909461">
    <property type="protein sequence ID" value="CDQ89386.1"/>
    <property type="molecule type" value="Genomic_DNA"/>
</dbReference>
<dbReference type="GO" id="GO:0005737">
    <property type="term" value="C:cytoplasm"/>
    <property type="evidence" value="ECO:0007669"/>
    <property type="project" value="UniProtKB-SubCell"/>
</dbReference>
<dbReference type="GO" id="GO:0005886">
    <property type="term" value="C:plasma membrane"/>
    <property type="evidence" value="ECO:0007669"/>
    <property type="project" value="TreeGrafter"/>
</dbReference>
<dbReference type="GO" id="GO:0031267">
    <property type="term" value="F:small GTPase binding"/>
    <property type="evidence" value="ECO:0007669"/>
    <property type="project" value="TreeGrafter"/>
</dbReference>
<evidence type="ECO:0000313" key="8">
    <source>
        <dbReference type="Proteomes" id="UP000193380"/>
    </source>
</evidence>
<evidence type="ECO:0000256" key="4">
    <source>
        <dbReference type="SAM" id="Phobius"/>
    </source>
</evidence>
<dbReference type="Pfam" id="PF14429">
    <property type="entry name" value="DOCK-C2"/>
    <property type="match status" value="1"/>
</dbReference>